<sequence>MAPTILGIIDLLELSTESLILINLGMVVIIFLILGRPIHFIWTALKRK</sequence>
<evidence type="ECO:0000313" key="2">
    <source>
        <dbReference type="EMBL" id="OJG35895.1"/>
    </source>
</evidence>
<dbReference type="AlphaFoldDB" id="A0A1L8SV81"/>
<comment type="caution">
    <text evidence="2">The sequence shown here is derived from an EMBL/GenBank/DDBJ whole genome shotgun (WGS) entry which is preliminary data.</text>
</comment>
<feature type="transmembrane region" description="Helical" evidence="1">
    <location>
        <begin position="20"/>
        <end position="45"/>
    </location>
</feature>
<organism evidence="2 3">
    <name type="scientific">Enterococcus devriesei</name>
    <dbReference type="NCBI Taxonomy" id="319970"/>
    <lineage>
        <taxon>Bacteria</taxon>
        <taxon>Bacillati</taxon>
        <taxon>Bacillota</taxon>
        <taxon>Bacilli</taxon>
        <taxon>Lactobacillales</taxon>
        <taxon>Enterococcaceae</taxon>
        <taxon>Enterococcus</taxon>
    </lineage>
</organism>
<dbReference type="RefSeq" id="WP_379971581.1">
    <property type="nucleotide sequence ID" value="NZ_JBHSHN010000005.1"/>
</dbReference>
<evidence type="ECO:0000256" key="1">
    <source>
        <dbReference type="SAM" id="Phobius"/>
    </source>
</evidence>
<name>A0A1L8SV81_9ENTE</name>
<keyword evidence="3" id="KW-1185">Reference proteome</keyword>
<dbReference type="Proteomes" id="UP000183700">
    <property type="component" value="Unassembled WGS sequence"/>
</dbReference>
<evidence type="ECO:0000313" key="3">
    <source>
        <dbReference type="Proteomes" id="UP000183700"/>
    </source>
</evidence>
<keyword evidence="1" id="KW-1133">Transmembrane helix</keyword>
<dbReference type="EMBL" id="JXKM01000004">
    <property type="protein sequence ID" value="OJG35895.1"/>
    <property type="molecule type" value="Genomic_DNA"/>
</dbReference>
<proteinExistence type="predicted"/>
<gene>
    <name evidence="2" type="ORF">RV00_GL002039</name>
</gene>
<keyword evidence="1" id="KW-0812">Transmembrane</keyword>
<protein>
    <submittedName>
        <fullName evidence="2">Uncharacterized protein</fullName>
    </submittedName>
</protein>
<reference evidence="2 3" key="1">
    <citation type="submission" date="2014-12" db="EMBL/GenBank/DDBJ databases">
        <title>Draft genome sequences of 29 type strains of Enterococci.</title>
        <authorList>
            <person name="Zhong Z."/>
            <person name="Sun Z."/>
            <person name="Liu W."/>
            <person name="Zhang W."/>
            <person name="Zhang H."/>
        </authorList>
    </citation>
    <scope>NUCLEOTIDE SEQUENCE [LARGE SCALE GENOMIC DNA]</scope>
    <source>
        <strain evidence="2 3">DSM 22802</strain>
    </source>
</reference>
<accession>A0A1L8SV81</accession>
<keyword evidence="1" id="KW-0472">Membrane</keyword>